<dbReference type="SMART" id="SM00354">
    <property type="entry name" value="HTH_LACI"/>
    <property type="match status" value="1"/>
</dbReference>
<dbReference type="PRINTS" id="PR00036">
    <property type="entry name" value="HTHLACI"/>
</dbReference>
<dbReference type="SUPFAM" id="SSF53822">
    <property type="entry name" value="Periplasmic binding protein-like I"/>
    <property type="match status" value="1"/>
</dbReference>
<dbReference type="SUPFAM" id="SSF47413">
    <property type="entry name" value="lambda repressor-like DNA-binding domains"/>
    <property type="match status" value="1"/>
</dbReference>
<evidence type="ECO:0000313" key="5">
    <source>
        <dbReference type="EMBL" id="GEO32587.1"/>
    </source>
</evidence>
<dbReference type="CDD" id="cd06267">
    <property type="entry name" value="PBP1_LacI_sugar_binding-like"/>
    <property type="match status" value="1"/>
</dbReference>
<dbReference type="PROSITE" id="PS00356">
    <property type="entry name" value="HTH_LACI_1"/>
    <property type="match status" value="1"/>
</dbReference>
<dbReference type="Proteomes" id="UP000321181">
    <property type="component" value="Unassembled WGS sequence"/>
</dbReference>
<dbReference type="GO" id="GO:0000976">
    <property type="term" value="F:transcription cis-regulatory region binding"/>
    <property type="evidence" value="ECO:0007669"/>
    <property type="project" value="TreeGrafter"/>
</dbReference>
<dbReference type="Pfam" id="PF13377">
    <property type="entry name" value="Peripla_BP_3"/>
    <property type="match status" value="1"/>
</dbReference>
<dbReference type="InterPro" id="IPR046335">
    <property type="entry name" value="LacI/GalR-like_sensor"/>
</dbReference>
<dbReference type="PANTHER" id="PTHR30146:SF109">
    <property type="entry name" value="HTH-TYPE TRANSCRIPTIONAL REGULATOR GALS"/>
    <property type="match status" value="1"/>
</dbReference>
<dbReference type="Gene3D" id="3.40.50.2300">
    <property type="match status" value="2"/>
</dbReference>
<dbReference type="Pfam" id="PF00356">
    <property type="entry name" value="LacI"/>
    <property type="match status" value="1"/>
</dbReference>
<dbReference type="PANTHER" id="PTHR30146">
    <property type="entry name" value="LACI-RELATED TRANSCRIPTIONAL REPRESSOR"/>
    <property type="match status" value="1"/>
</dbReference>
<keyword evidence="6" id="KW-1185">Reference proteome</keyword>
<name>A0A512D846_9CELL</name>
<dbReference type="EMBL" id="BJYY01000001">
    <property type="protein sequence ID" value="GEO32587.1"/>
    <property type="molecule type" value="Genomic_DNA"/>
</dbReference>
<dbReference type="InterPro" id="IPR028082">
    <property type="entry name" value="Peripla_BP_I"/>
</dbReference>
<evidence type="ECO:0000256" key="1">
    <source>
        <dbReference type="ARBA" id="ARBA00023015"/>
    </source>
</evidence>
<dbReference type="CDD" id="cd01392">
    <property type="entry name" value="HTH_LacI"/>
    <property type="match status" value="1"/>
</dbReference>
<dbReference type="OrthoDB" id="37081at2"/>
<dbReference type="Gene3D" id="1.10.260.40">
    <property type="entry name" value="lambda repressor-like DNA-binding domains"/>
    <property type="match status" value="1"/>
</dbReference>
<dbReference type="GO" id="GO:0003700">
    <property type="term" value="F:DNA-binding transcription factor activity"/>
    <property type="evidence" value="ECO:0007669"/>
    <property type="project" value="TreeGrafter"/>
</dbReference>
<dbReference type="InterPro" id="IPR000843">
    <property type="entry name" value="HTH_LacI"/>
</dbReference>
<evidence type="ECO:0000256" key="2">
    <source>
        <dbReference type="ARBA" id="ARBA00023125"/>
    </source>
</evidence>
<feature type="domain" description="HTH lacI-type" evidence="4">
    <location>
        <begin position="5"/>
        <end position="59"/>
    </location>
</feature>
<keyword evidence="1" id="KW-0805">Transcription regulation</keyword>
<keyword evidence="3" id="KW-0804">Transcription</keyword>
<dbReference type="InterPro" id="IPR010982">
    <property type="entry name" value="Lambda_DNA-bd_dom_sf"/>
</dbReference>
<dbReference type="RefSeq" id="WP_146898916.1">
    <property type="nucleotide sequence ID" value="NZ_BAAARM010000001.1"/>
</dbReference>
<accession>A0A512D846</accession>
<organism evidence="5 6">
    <name type="scientific">Cellulomonas aerilata</name>
    <dbReference type="NCBI Taxonomy" id="515326"/>
    <lineage>
        <taxon>Bacteria</taxon>
        <taxon>Bacillati</taxon>
        <taxon>Actinomycetota</taxon>
        <taxon>Actinomycetes</taxon>
        <taxon>Micrococcales</taxon>
        <taxon>Cellulomonadaceae</taxon>
        <taxon>Cellulomonas</taxon>
    </lineage>
</organism>
<dbReference type="AlphaFoldDB" id="A0A512D846"/>
<reference evidence="5 6" key="1">
    <citation type="submission" date="2019-07" db="EMBL/GenBank/DDBJ databases">
        <title>Whole genome shotgun sequence of Cellulomonas aerilata NBRC 106308.</title>
        <authorList>
            <person name="Hosoyama A."/>
            <person name="Uohara A."/>
            <person name="Ohji S."/>
            <person name="Ichikawa N."/>
        </authorList>
    </citation>
    <scope>NUCLEOTIDE SEQUENCE [LARGE SCALE GENOMIC DNA]</scope>
    <source>
        <strain evidence="5 6">NBRC 106308</strain>
    </source>
</reference>
<sequence>MARQVTIYDVAREAAVSISTVSNVLNRPDRVRPETRERVLVAADRLGFVPKPAAVSQARRGVGCVGILAPFTSYASYYARLDGVLAELRDSGLETRVVDIESAAAATSPFLAASAIRGHVDGLVVMGERIDETVERRLQERGVPTVVVDATSDLFSVVTTDDFQGGALAAQHLLGLGHRTIGYLTERQESDYESQARRRLDGFARAVERAGDTQVLVTASGPTADQARQAARRLLTAPERPTAIMAHYDELAIGALQAARELSLRVPEDVSVMGFDDGPAALGAGLTTVRQPFVDSGAMAVRVLTAHMAHSAAPRTVTLLDCSLVVRTTTGPPATTATTGPPA</sequence>
<evidence type="ECO:0000313" key="6">
    <source>
        <dbReference type="Proteomes" id="UP000321181"/>
    </source>
</evidence>
<comment type="caution">
    <text evidence="5">The sequence shown here is derived from an EMBL/GenBank/DDBJ whole genome shotgun (WGS) entry which is preliminary data.</text>
</comment>
<protein>
    <submittedName>
        <fullName evidence="5">Catabolite control protein A</fullName>
    </submittedName>
</protein>
<gene>
    <name evidence="5" type="ORF">CAE01nite_03120</name>
</gene>
<evidence type="ECO:0000256" key="3">
    <source>
        <dbReference type="ARBA" id="ARBA00023163"/>
    </source>
</evidence>
<keyword evidence="2" id="KW-0238">DNA-binding</keyword>
<evidence type="ECO:0000259" key="4">
    <source>
        <dbReference type="PROSITE" id="PS50932"/>
    </source>
</evidence>
<dbReference type="PROSITE" id="PS50932">
    <property type="entry name" value="HTH_LACI_2"/>
    <property type="match status" value="1"/>
</dbReference>
<proteinExistence type="predicted"/>